<name>A0ABZ2AWB9_9TREE</name>
<organism evidence="2 3">
    <name type="scientific">Cryptococcus decagattii</name>
    <dbReference type="NCBI Taxonomy" id="1859122"/>
    <lineage>
        <taxon>Eukaryota</taxon>
        <taxon>Fungi</taxon>
        <taxon>Dikarya</taxon>
        <taxon>Basidiomycota</taxon>
        <taxon>Agaricomycotina</taxon>
        <taxon>Tremellomycetes</taxon>
        <taxon>Tremellales</taxon>
        <taxon>Cryptococcaceae</taxon>
        <taxon>Cryptococcus</taxon>
        <taxon>Cryptococcus gattii species complex</taxon>
    </lineage>
</organism>
<keyword evidence="3" id="KW-1185">Reference proteome</keyword>
<dbReference type="RefSeq" id="XP_064720976.1">
    <property type="nucleotide sequence ID" value="XM_064864904.1"/>
</dbReference>
<dbReference type="GeneID" id="89989822"/>
<feature type="domain" description="DEAD/DEAH-box helicase" evidence="1">
    <location>
        <begin position="980"/>
        <end position="1041"/>
    </location>
</feature>
<dbReference type="InterPro" id="IPR011545">
    <property type="entry name" value="DEAD/DEAH_box_helicase_dom"/>
</dbReference>
<accession>A0ABZ2AWB9</accession>
<dbReference type="InterPro" id="IPR027417">
    <property type="entry name" value="P-loop_NTPase"/>
</dbReference>
<evidence type="ECO:0000313" key="3">
    <source>
        <dbReference type="Proteomes" id="UP001432216"/>
    </source>
</evidence>
<evidence type="ECO:0000259" key="1">
    <source>
        <dbReference type="Pfam" id="PF00270"/>
    </source>
</evidence>
<protein>
    <recommendedName>
        <fullName evidence="1">DEAD/DEAH-box helicase domain-containing protein</fullName>
    </recommendedName>
</protein>
<evidence type="ECO:0000313" key="2">
    <source>
        <dbReference type="EMBL" id="WVO21737.1"/>
    </source>
</evidence>
<dbReference type="Proteomes" id="UP001432216">
    <property type="component" value="Chromosome 5"/>
</dbReference>
<proteinExistence type="predicted"/>
<dbReference type="EMBL" id="CP143810">
    <property type="protein sequence ID" value="WVO21737.1"/>
    <property type="molecule type" value="Genomic_DNA"/>
</dbReference>
<dbReference type="SUPFAM" id="SSF52540">
    <property type="entry name" value="P-loop containing nucleoside triphosphate hydrolases"/>
    <property type="match status" value="1"/>
</dbReference>
<gene>
    <name evidence="2" type="ORF">IAS62_003049</name>
</gene>
<reference evidence="2 3" key="1">
    <citation type="submission" date="2024-01" db="EMBL/GenBank/DDBJ databases">
        <title>Comparative genomics of Cryptococcus and Kwoniella reveals pathogenesis evolution and contrasting modes of karyotype evolution via chromosome fusion or intercentromeric recombination.</title>
        <authorList>
            <person name="Coelho M.A."/>
            <person name="David-Palma M."/>
            <person name="Shea T."/>
            <person name="Bowers K."/>
            <person name="McGinley-Smith S."/>
            <person name="Mohammad A.W."/>
            <person name="Gnirke A."/>
            <person name="Yurkov A.M."/>
            <person name="Nowrousian M."/>
            <person name="Sun S."/>
            <person name="Cuomo C.A."/>
            <person name="Heitman J."/>
        </authorList>
    </citation>
    <scope>NUCLEOTIDE SEQUENCE [LARGE SCALE GENOMIC DNA]</scope>
    <source>
        <strain evidence="2 3">7685027</strain>
    </source>
</reference>
<dbReference type="Pfam" id="PF00270">
    <property type="entry name" value="DEAD"/>
    <property type="match status" value="1"/>
</dbReference>
<dbReference type="Gene3D" id="3.40.50.300">
    <property type="entry name" value="P-loop containing nucleotide triphosphate hydrolases"/>
    <property type="match status" value="1"/>
</dbReference>
<sequence length="1110" mass="125798">MADNHQEHGVLHQQLLERLEMKGKNSRGDIYNIAEASELSEYHVQWDSSPELQDVHLEYLPIYQVFRCTICSGGNMSRGGSSCILSKNLQHHVHQHLPHMTETQLEDIMSSVLSHYPPHQGQHPKIPFFPNGILPSSIPGLKVEKGTYCTLCLQLHKGVESVIRRKLVTHINKQHAGITPDSAIGTGNVQAFYQCGKATIWFPVQSNHSILNHNQLQQAYLQDSRRVARREHSAVIRALDPTDRSPLMTKHKWDLLLDGLSPENIISLIALPRREEPMYLKETLKDWVCEFFLDINSYVNHHQDSYLLQQVMYEGYETGTLSDKRMRNLKDTTVKEYSQVFLRILLMLLRYQSSHWPGIHLSITPEEEKELEHLEEALKAKDKEQGLSAILNTGFLLLNQGITSLHGASWDYTIYKFLVFSSVKTGGVFEEAGKLAPRVAKIQWLIETPQRLHQMTLSYTKRLSRAHIGPFRSILAVADDIFGAAYSESKPANCQWLDDHFLSLKVNDTVFHLPTLSDSIIKLEADLINRFDTVISLGIPKDKLIVAPEGRVISDNIDNYIIGHNFLENPTNSWFSGHKDVLVKGILEDHKLQEQFVESLDSGLIHWNQAEVTKWLQQCSSWEEDCLALVHLSYGGVARKPEILGLKLRNTTSSFRGILVWDGLVTLLSHYHKGQALSGKRKWIARSLPPKTSEVVIRNLAYIRPAQIYFYKVLNNSKAAETLDEYLFQSKGNQVTPEKFSQIFLRVTSNYYTTGFNIQTWRHANVGIVRHYRMNQHVDDETADDEDDAIEDLQAAHSSSVAMAHYARLQGGNKLPDDYFFLKYVNCSKRYHQLLQLCPPPRYRQELSLREKKFLSNASLVMDSSNQQRPLSSVEAASQPVELMTSQARDKLLKDIKDMVTATVKSILASPGTTQHQPVVESTDEEECSTACLEDDNSDLYSTVNDNVLLSLLQSLLSNEVKGSITWKSEFQRRGARAVVELDNGNLVLVGPTSAGKTMTWMLWAALQASLPKKEKMLVICPLVAIKEEFFAKAQEYLIPAHYWGSGNDLPTAEDILVFLSVEDIPHREFQAWVTANAHQVGRLVYEEVHQVVTASGWRVSMSAVRGLGG</sequence>